<sequence>MLHHLPPLRQRARVRRDEDDIQPRFDGSEGQVSERHQGVGAAAVMADLSRSGEQHGDFRQAFCGVRQAEIGRCGEHV</sequence>
<dbReference type="EMBL" id="NIPX01000033">
    <property type="protein sequence ID" value="OWJ81634.1"/>
    <property type="molecule type" value="Genomic_DNA"/>
</dbReference>
<dbReference type="Proteomes" id="UP000196640">
    <property type="component" value="Unassembled WGS sequence"/>
</dbReference>
<dbReference type="STRING" id="366616.CG51_19870"/>
<evidence type="ECO:0000313" key="2">
    <source>
        <dbReference type="EMBL" id="OWJ81634.1"/>
    </source>
</evidence>
<protein>
    <submittedName>
        <fullName evidence="2">Uncharacterized protein</fullName>
    </submittedName>
</protein>
<evidence type="ECO:0000313" key="3">
    <source>
        <dbReference type="Proteomes" id="UP000196640"/>
    </source>
</evidence>
<dbReference type="AlphaFoldDB" id="A0A212AJG2"/>
<name>A0A212AJG2_9RHOB</name>
<feature type="region of interest" description="Disordered" evidence="1">
    <location>
        <begin position="1"/>
        <end position="38"/>
    </location>
</feature>
<feature type="compositionally biased region" description="Basic and acidic residues" evidence="1">
    <location>
        <begin position="15"/>
        <end position="37"/>
    </location>
</feature>
<accession>A0A212AJG2</accession>
<gene>
    <name evidence="2" type="ORF">CDV52_16800</name>
</gene>
<proteinExistence type="predicted"/>
<evidence type="ECO:0000256" key="1">
    <source>
        <dbReference type="SAM" id="MobiDB-lite"/>
    </source>
</evidence>
<organism evidence="2 3">
    <name type="scientific">Haematobacter missouriensis</name>
    <dbReference type="NCBI Taxonomy" id="366616"/>
    <lineage>
        <taxon>Bacteria</taxon>
        <taxon>Pseudomonadati</taxon>
        <taxon>Pseudomonadota</taxon>
        <taxon>Alphaproteobacteria</taxon>
        <taxon>Rhodobacterales</taxon>
        <taxon>Paracoccaceae</taxon>
        <taxon>Haematobacter</taxon>
    </lineage>
</organism>
<reference evidence="2 3" key="1">
    <citation type="submission" date="2016-11" db="EMBL/GenBank/DDBJ databases">
        <title>Comparison of Traditional DNA-DNA Hybridization with In Silico Genomic Analysis.</title>
        <authorList>
            <person name="Nicholson A.C."/>
            <person name="Sammons S."/>
            <person name="Humrighouse B.W."/>
            <person name="Graziano J."/>
            <person name="Lasker B."/>
            <person name="Whitney A.M."/>
            <person name="Mcquiston J.R."/>
        </authorList>
    </citation>
    <scope>NUCLEOTIDE SEQUENCE [LARGE SCALE GENOMIC DNA]</scope>
    <source>
        <strain evidence="2 3">H2381</strain>
    </source>
</reference>
<comment type="caution">
    <text evidence="2">The sequence shown here is derived from an EMBL/GenBank/DDBJ whole genome shotgun (WGS) entry which is preliminary data.</text>
</comment>